<evidence type="ECO:0000313" key="3">
    <source>
        <dbReference type="Proteomes" id="UP001499938"/>
    </source>
</evidence>
<evidence type="ECO:0000313" key="2">
    <source>
        <dbReference type="EMBL" id="GAA1780435.1"/>
    </source>
</evidence>
<protein>
    <recommendedName>
        <fullName evidence="4">Flp/Fap pilin component</fullName>
    </recommendedName>
</protein>
<dbReference type="Proteomes" id="UP001499938">
    <property type="component" value="Unassembled WGS sequence"/>
</dbReference>
<gene>
    <name evidence="2" type="ORF">GCM10009811_02090</name>
</gene>
<name>A0ABP4XI30_9MICO</name>
<keyword evidence="1" id="KW-0472">Membrane</keyword>
<organism evidence="2 3">
    <name type="scientific">Nostocoides veronense</name>
    <dbReference type="NCBI Taxonomy" id="330836"/>
    <lineage>
        <taxon>Bacteria</taxon>
        <taxon>Bacillati</taxon>
        <taxon>Actinomycetota</taxon>
        <taxon>Actinomycetes</taxon>
        <taxon>Micrococcales</taxon>
        <taxon>Intrasporangiaceae</taxon>
        <taxon>Nostocoides</taxon>
    </lineage>
</organism>
<keyword evidence="1" id="KW-0812">Transmembrane</keyword>
<proteinExistence type="predicted"/>
<feature type="transmembrane region" description="Helical" evidence="1">
    <location>
        <begin position="34"/>
        <end position="56"/>
    </location>
</feature>
<keyword evidence="1" id="KW-1133">Transmembrane helix</keyword>
<sequence>MSHKLAARYTTARARLIDAASRREDQAGLTTIEWALVTLMVCAFAVTALGVLGGLGEEGISGLIKKAFAKGDGK</sequence>
<dbReference type="RefSeq" id="WP_344080011.1">
    <property type="nucleotide sequence ID" value="NZ_BAAAPO010000006.1"/>
</dbReference>
<accession>A0ABP4XI30</accession>
<evidence type="ECO:0000256" key="1">
    <source>
        <dbReference type="SAM" id="Phobius"/>
    </source>
</evidence>
<dbReference type="EMBL" id="BAAAPO010000006">
    <property type="protein sequence ID" value="GAA1780435.1"/>
    <property type="molecule type" value="Genomic_DNA"/>
</dbReference>
<reference evidence="3" key="1">
    <citation type="journal article" date="2019" name="Int. J. Syst. Evol. Microbiol.">
        <title>The Global Catalogue of Microorganisms (GCM) 10K type strain sequencing project: providing services to taxonomists for standard genome sequencing and annotation.</title>
        <authorList>
            <consortium name="The Broad Institute Genomics Platform"/>
            <consortium name="The Broad Institute Genome Sequencing Center for Infectious Disease"/>
            <person name="Wu L."/>
            <person name="Ma J."/>
        </authorList>
    </citation>
    <scope>NUCLEOTIDE SEQUENCE [LARGE SCALE GENOMIC DNA]</scope>
    <source>
        <strain evidence="3">JCM 15592</strain>
    </source>
</reference>
<evidence type="ECO:0008006" key="4">
    <source>
        <dbReference type="Google" id="ProtNLM"/>
    </source>
</evidence>
<comment type="caution">
    <text evidence="2">The sequence shown here is derived from an EMBL/GenBank/DDBJ whole genome shotgun (WGS) entry which is preliminary data.</text>
</comment>
<keyword evidence="3" id="KW-1185">Reference proteome</keyword>